<keyword evidence="1" id="KW-0472">Membrane</keyword>
<reference evidence="2 3" key="1">
    <citation type="submission" date="2014-08" db="EMBL/GenBank/DDBJ databases">
        <title>Comparative genomics of the Paenibacillus odorifer group.</title>
        <authorList>
            <person name="den Bakker H.C."/>
            <person name="Tsai Y.-C."/>
            <person name="Martin N."/>
            <person name="Korlach J."/>
            <person name="Wiedmann M."/>
        </authorList>
    </citation>
    <scope>NUCLEOTIDE SEQUENCE [LARGE SCALE GENOMIC DNA]</scope>
    <source>
        <strain evidence="2 3">DSM 15220</strain>
    </source>
</reference>
<accession>A0A089MB21</accession>
<keyword evidence="1" id="KW-0812">Transmembrane</keyword>
<feature type="transmembrane region" description="Helical" evidence="1">
    <location>
        <begin position="39"/>
        <end position="57"/>
    </location>
</feature>
<gene>
    <name evidence="2" type="ORF">PGRAT_27905</name>
</gene>
<dbReference type="STRING" id="189425.PGRAT_27905"/>
<dbReference type="AlphaFoldDB" id="A0A089MB21"/>
<sequence length="59" mass="6522">MAIMELIGIVELIAGILINIFIGTLGQAIFRKDDRTSRVILRVIGVFLIINGISRAFHV</sequence>
<name>A0A089MB21_9BACL</name>
<dbReference type="KEGG" id="pgm:PGRAT_27905"/>
<evidence type="ECO:0000256" key="1">
    <source>
        <dbReference type="SAM" id="Phobius"/>
    </source>
</evidence>
<organism evidence="2 3">
    <name type="scientific">Paenibacillus graminis</name>
    <dbReference type="NCBI Taxonomy" id="189425"/>
    <lineage>
        <taxon>Bacteria</taxon>
        <taxon>Bacillati</taxon>
        <taxon>Bacillota</taxon>
        <taxon>Bacilli</taxon>
        <taxon>Bacillales</taxon>
        <taxon>Paenibacillaceae</taxon>
        <taxon>Paenibacillus</taxon>
    </lineage>
</organism>
<dbReference type="eggNOG" id="ENOG502ZMTC">
    <property type="taxonomic scope" value="Bacteria"/>
</dbReference>
<dbReference type="Proteomes" id="UP000029500">
    <property type="component" value="Chromosome"/>
</dbReference>
<evidence type="ECO:0000313" key="3">
    <source>
        <dbReference type="Proteomes" id="UP000029500"/>
    </source>
</evidence>
<dbReference type="EMBL" id="CP009287">
    <property type="protein sequence ID" value="AIQ71011.1"/>
    <property type="molecule type" value="Genomic_DNA"/>
</dbReference>
<dbReference type="HOGENOM" id="CLU_210098_0_0_9"/>
<evidence type="ECO:0000313" key="2">
    <source>
        <dbReference type="EMBL" id="AIQ71011.1"/>
    </source>
</evidence>
<protein>
    <submittedName>
        <fullName evidence="2">Membrane protein</fullName>
    </submittedName>
</protein>
<proteinExistence type="predicted"/>
<keyword evidence="1" id="KW-1133">Transmembrane helix</keyword>
<feature type="transmembrane region" description="Helical" evidence="1">
    <location>
        <begin position="6"/>
        <end position="30"/>
    </location>
</feature>
<keyword evidence="3" id="KW-1185">Reference proteome</keyword>